<dbReference type="Pfam" id="PF05004">
    <property type="entry name" value="IFRD"/>
    <property type="match status" value="1"/>
</dbReference>
<evidence type="ECO:0000256" key="1">
    <source>
        <dbReference type="ARBA" id="ARBA00008828"/>
    </source>
</evidence>
<protein>
    <recommendedName>
        <fullName evidence="6">Interferon-related developmental regulator N-terminal domain-containing protein</fullName>
    </recommendedName>
</protein>
<gene>
    <name evidence="4" type="ORF">PXEA_LOCUS21438</name>
</gene>
<dbReference type="OrthoDB" id="18978at2759"/>
<dbReference type="Pfam" id="PF04836">
    <property type="entry name" value="IFRD_C"/>
    <property type="match status" value="1"/>
</dbReference>
<dbReference type="InterPro" id="IPR006921">
    <property type="entry name" value="Interferon-rel_develop_reg_C"/>
</dbReference>
<evidence type="ECO:0000313" key="5">
    <source>
        <dbReference type="Proteomes" id="UP000784294"/>
    </source>
</evidence>
<dbReference type="InterPro" id="IPR016024">
    <property type="entry name" value="ARM-type_fold"/>
</dbReference>
<dbReference type="InterPro" id="IPR007701">
    <property type="entry name" value="Interferon-rel_develop_reg_N"/>
</dbReference>
<evidence type="ECO:0000259" key="2">
    <source>
        <dbReference type="Pfam" id="PF04836"/>
    </source>
</evidence>
<comment type="caution">
    <text evidence="4">The sequence shown here is derived from an EMBL/GenBank/DDBJ whole genome shotgun (WGS) entry which is preliminary data.</text>
</comment>
<dbReference type="InterPro" id="IPR039777">
    <property type="entry name" value="IFRD"/>
</dbReference>
<comment type="similarity">
    <text evidence="1">Belongs to the IFRD family.</text>
</comment>
<keyword evidence="5" id="KW-1185">Reference proteome</keyword>
<reference evidence="4" key="1">
    <citation type="submission" date="2018-11" db="EMBL/GenBank/DDBJ databases">
        <authorList>
            <consortium name="Pathogen Informatics"/>
        </authorList>
    </citation>
    <scope>NUCLEOTIDE SEQUENCE</scope>
</reference>
<evidence type="ECO:0000313" key="4">
    <source>
        <dbReference type="EMBL" id="VEL27998.1"/>
    </source>
</evidence>
<dbReference type="PANTHER" id="PTHR12354">
    <property type="entry name" value="INTERFERON-RELATED DEVELOPMENTAL REGULATOR"/>
    <property type="match status" value="1"/>
</dbReference>
<dbReference type="EMBL" id="CAAALY010091593">
    <property type="protein sequence ID" value="VEL27998.1"/>
    <property type="molecule type" value="Genomic_DNA"/>
</dbReference>
<accession>A0A448X4P5</accession>
<sequence>MQATLEKLCSSVDSFMEKRPDTRLKAVKAAILCLRSAYIGLDETWGYSSTCLSGIEFILKRGRTEERASAAECLAVLCTQVDSIELQDWLEKIRYHLEVIYRDAGEPYVVRGSCALALSTLLFFTFDGNYDFLKETMNNLELIFRGSCPKGDGKVPFLSSETVLLHLNTLQAWTLIYTMLPKHDANIIGKSSLITLIGLIKCSNVDVRISAGESVAIIYERIRAETDVKYQGTHFRNLCQLLNDLSTDGAKSRSKEDRKKQRHSFREIVNSIVRDEAPDTTVRFGNQETLQIDTWCSHFYYNLLCDLLGGGLPNHLRDNIILRQIFDLGSPLPRIGLRTNIRGSRKASRAQRNYANQFAFKMRTQILSSKRDKRSNIIVDEDGAL</sequence>
<evidence type="ECO:0008006" key="6">
    <source>
        <dbReference type="Google" id="ProtNLM"/>
    </source>
</evidence>
<organism evidence="4 5">
    <name type="scientific">Protopolystoma xenopodis</name>
    <dbReference type="NCBI Taxonomy" id="117903"/>
    <lineage>
        <taxon>Eukaryota</taxon>
        <taxon>Metazoa</taxon>
        <taxon>Spiralia</taxon>
        <taxon>Lophotrochozoa</taxon>
        <taxon>Platyhelminthes</taxon>
        <taxon>Monogenea</taxon>
        <taxon>Polyopisthocotylea</taxon>
        <taxon>Polystomatidea</taxon>
        <taxon>Polystomatidae</taxon>
        <taxon>Protopolystoma</taxon>
    </lineage>
</organism>
<name>A0A448X4P5_9PLAT</name>
<dbReference type="AlphaFoldDB" id="A0A448X4P5"/>
<feature type="domain" description="Interferon-related developmental regulator C-terminal" evidence="2">
    <location>
        <begin position="319"/>
        <end position="375"/>
    </location>
</feature>
<dbReference type="SUPFAM" id="SSF48371">
    <property type="entry name" value="ARM repeat"/>
    <property type="match status" value="1"/>
</dbReference>
<evidence type="ECO:0000259" key="3">
    <source>
        <dbReference type="Pfam" id="PF05004"/>
    </source>
</evidence>
<dbReference type="Proteomes" id="UP000784294">
    <property type="component" value="Unassembled WGS sequence"/>
</dbReference>
<proteinExistence type="inferred from homology"/>
<dbReference type="PANTHER" id="PTHR12354:SF1">
    <property type="entry name" value="INTERFERON-RELATED DEVELOPMENTAL REGULATOR 1"/>
    <property type="match status" value="1"/>
</dbReference>
<feature type="domain" description="Interferon-related developmental regulator N-terminal" evidence="3">
    <location>
        <begin position="4"/>
        <end position="272"/>
    </location>
</feature>